<organism evidence="1 2">
    <name type="scientific">Agaribacter flavus</name>
    <dbReference type="NCBI Taxonomy" id="1902781"/>
    <lineage>
        <taxon>Bacteria</taxon>
        <taxon>Pseudomonadati</taxon>
        <taxon>Pseudomonadota</taxon>
        <taxon>Gammaproteobacteria</taxon>
        <taxon>Alteromonadales</taxon>
        <taxon>Alteromonadaceae</taxon>
        <taxon>Agaribacter</taxon>
    </lineage>
</organism>
<accession>A0ABV7FLA0</accession>
<evidence type="ECO:0000313" key="2">
    <source>
        <dbReference type="Proteomes" id="UP001595478"/>
    </source>
</evidence>
<dbReference type="Proteomes" id="UP001595478">
    <property type="component" value="Unassembled WGS sequence"/>
</dbReference>
<proteinExistence type="predicted"/>
<dbReference type="Pfam" id="PF11042">
    <property type="entry name" value="DUF2750"/>
    <property type="match status" value="1"/>
</dbReference>
<dbReference type="InterPro" id="IPR021284">
    <property type="entry name" value="DUF2750"/>
</dbReference>
<sequence>MSSSLNDTNFKAIQALSADKRYQYLIKQALLNKEIWILKDTHGCVMLNSDEEDCIPIWPHKEFADAWATDDWKGCKAQGIELDTWLSRWTEGLLEDGIAVAVFPDANSEGLVVYPDEFDASLRKT</sequence>
<gene>
    <name evidence="1" type="ORF">ACFOHL_00750</name>
</gene>
<dbReference type="RefSeq" id="WP_376918287.1">
    <property type="nucleotide sequence ID" value="NZ_JBHRSW010000004.1"/>
</dbReference>
<name>A0ABV7FLA0_9ALTE</name>
<comment type="caution">
    <text evidence="1">The sequence shown here is derived from an EMBL/GenBank/DDBJ whole genome shotgun (WGS) entry which is preliminary data.</text>
</comment>
<protein>
    <submittedName>
        <fullName evidence="1">DUF2750 domain-containing protein</fullName>
    </submittedName>
</protein>
<reference evidence="2" key="1">
    <citation type="journal article" date="2019" name="Int. J. Syst. Evol. Microbiol.">
        <title>The Global Catalogue of Microorganisms (GCM) 10K type strain sequencing project: providing services to taxonomists for standard genome sequencing and annotation.</title>
        <authorList>
            <consortium name="The Broad Institute Genomics Platform"/>
            <consortium name="The Broad Institute Genome Sequencing Center for Infectious Disease"/>
            <person name="Wu L."/>
            <person name="Ma J."/>
        </authorList>
    </citation>
    <scope>NUCLEOTIDE SEQUENCE [LARGE SCALE GENOMIC DNA]</scope>
    <source>
        <strain evidence="2">KCTC 52473</strain>
    </source>
</reference>
<keyword evidence="2" id="KW-1185">Reference proteome</keyword>
<evidence type="ECO:0000313" key="1">
    <source>
        <dbReference type="EMBL" id="MFC3120144.1"/>
    </source>
</evidence>
<dbReference type="EMBL" id="JBHRSW010000004">
    <property type="protein sequence ID" value="MFC3120144.1"/>
    <property type="molecule type" value="Genomic_DNA"/>
</dbReference>